<dbReference type="EMBL" id="BEHY01000014">
    <property type="protein sequence ID" value="GBD08626.1"/>
    <property type="molecule type" value="Genomic_DNA"/>
</dbReference>
<protein>
    <submittedName>
        <fullName evidence="2">Uncharacterized protein</fullName>
    </submittedName>
</protein>
<evidence type="ECO:0000256" key="1">
    <source>
        <dbReference type="SAM" id="Phobius"/>
    </source>
</evidence>
<dbReference type="Proteomes" id="UP000236642">
    <property type="component" value="Unassembled WGS sequence"/>
</dbReference>
<accession>A0A2H5Y596</accession>
<feature type="transmembrane region" description="Helical" evidence="1">
    <location>
        <begin position="6"/>
        <end position="24"/>
    </location>
</feature>
<gene>
    <name evidence="2" type="ORF">HRbin22_00867</name>
</gene>
<dbReference type="AlphaFoldDB" id="A0A2H5Y596"/>
<dbReference type="PROSITE" id="PS51257">
    <property type="entry name" value="PROKAR_LIPOPROTEIN"/>
    <property type="match status" value="1"/>
</dbReference>
<comment type="caution">
    <text evidence="2">The sequence shown here is derived from an EMBL/GenBank/DDBJ whole genome shotgun (WGS) entry which is preliminary data.</text>
</comment>
<organism evidence="2 3">
    <name type="scientific">Candidatus Thermoflexus japonica</name>
    <dbReference type="NCBI Taxonomy" id="2035417"/>
    <lineage>
        <taxon>Bacteria</taxon>
        <taxon>Bacillati</taxon>
        <taxon>Chloroflexota</taxon>
        <taxon>Thermoflexia</taxon>
        <taxon>Thermoflexales</taxon>
        <taxon>Thermoflexaceae</taxon>
        <taxon>Thermoflexus</taxon>
    </lineage>
</organism>
<keyword evidence="1" id="KW-1133">Transmembrane helix</keyword>
<proteinExistence type="predicted"/>
<name>A0A2H5Y596_9CHLR</name>
<evidence type="ECO:0000313" key="3">
    <source>
        <dbReference type="Proteomes" id="UP000236642"/>
    </source>
</evidence>
<sequence>MRAETVLRWVIVWGMLAVGIWGACQPLRPSAPSPTSTPATLLSIPTRPSGGITPTRAAARTPSLTPPACVFQEISDPENPTPADRALLPDPSRWRWEPASAGGQPLRGIRGLIQPPLPWRVSSGGTALEVRLLLNRNARAVQVALDLRGEAHQRLHPEEAWDVFLSPELIFQPHVRGAAWGGAAWELWLPRAAAQLRARQEAFPSDRIGSQQLQVTPDGRVRLEDPTRGVSRDLGAPAPMEEALVMTGTIVLARERNRSMWWRGDAATGQWERLGEIPEDHPGDWVFRSWAWDRSEWMWLAIGGVNGLEPAHSPSWRIPAHPEAPLQSFPPLPISRIPGDGPEPVCDLFPVGTSGRWLLWCRVAILRPEGKPVVQFGVTIDGTTGRVEGPEDLGLKDPLVDLPKGGVMGPSFYLSPDGRWLAVEFAEVGPEGGWRGGRSLYLLDGAQPGWVRRWPGRTWVAWDPAGGGVVLWDVGADQLEWLRLPPGPSGEPVPLAEAATAGPLAFFARGLVTVSRTHPATVQFWDWEGRWQGEWDLSSLVERIYGLLGEGERVWIGAFERVALGAPCRFALLEAQPPLPSSPGAPDEHPGG</sequence>
<evidence type="ECO:0000313" key="2">
    <source>
        <dbReference type="EMBL" id="GBD08626.1"/>
    </source>
</evidence>
<keyword evidence="1" id="KW-0472">Membrane</keyword>
<reference evidence="3" key="1">
    <citation type="submission" date="2017-09" db="EMBL/GenBank/DDBJ databases">
        <title>Metaegenomics of thermophilic ammonia-oxidizing enrichment culture.</title>
        <authorList>
            <person name="Kato S."/>
            <person name="Suzuki K."/>
        </authorList>
    </citation>
    <scope>NUCLEOTIDE SEQUENCE [LARGE SCALE GENOMIC DNA]</scope>
</reference>
<keyword evidence="1" id="KW-0812">Transmembrane</keyword>